<dbReference type="HOGENOM" id="CLU_2680176_0_0_0"/>
<reference evidence="1" key="1">
    <citation type="journal article" date="2015" name="PeerJ">
        <title>First genomic representation of candidate bacterial phylum KSB3 points to enhanced environmental sensing as a trigger of wastewater bulking.</title>
        <authorList>
            <person name="Sekiguchi Y."/>
            <person name="Ohashi A."/>
            <person name="Parks D.H."/>
            <person name="Yamauchi T."/>
            <person name="Tyson G.W."/>
            <person name="Hugenholtz P."/>
        </authorList>
    </citation>
    <scope>NUCLEOTIDE SEQUENCE [LARGE SCALE GENOMIC DNA]</scope>
</reference>
<dbReference type="EMBL" id="DF820459">
    <property type="protein sequence ID" value="GAK53603.1"/>
    <property type="molecule type" value="Genomic_DNA"/>
</dbReference>
<proteinExistence type="predicted"/>
<evidence type="ECO:0000313" key="1">
    <source>
        <dbReference type="EMBL" id="GAK53603.1"/>
    </source>
</evidence>
<protein>
    <submittedName>
        <fullName evidence="1">Uncharacterized protein</fullName>
    </submittedName>
</protein>
<dbReference type="Proteomes" id="UP000030700">
    <property type="component" value="Unassembled WGS sequence"/>
</dbReference>
<dbReference type="AlphaFoldDB" id="A0A0S6W627"/>
<organism evidence="1">
    <name type="scientific">Candidatus Moduliflexus flocculans</name>
    <dbReference type="NCBI Taxonomy" id="1499966"/>
    <lineage>
        <taxon>Bacteria</taxon>
        <taxon>Candidatus Moduliflexota</taxon>
        <taxon>Candidatus Moduliflexia</taxon>
        <taxon>Candidatus Moduliflexales</taxon>
        <taxon>Candidatus Moduliflexaceae</taxon>
    </lineage>
</organism>
<accession>A0A0S6W627</accession>
<name>A0A0S6W627_9BACT</name>
<evidence type="ECO:0000313" key="2">
    <source>
        <dbReference type="Proteomes" id="UP000030700"/>
    </source>
</evidence>
<gene>
    <name evidence="1" type="ORF">U14_04869</name>
</gene>
<sequence>MSIHRWFAFADSGGKNPARKPAAHKVGLLRLTYQICLYSFMRMINRASDLSIGLLREALFFQHLLWGLPVIIHF</sequence>
<keyword evidence="2" id="KW-1185">Reference proteome</keyword>